<evidence type="ECO:0000313" key="1">
    <source>
        <dbReference type="EMBL" id="CAL5131154.1"/>
    </source>
</evidence>
<protein>
    <recommendedName>
        <fullName evidence="3">Prolactin receptor</fullName>
    </recommendedName>
</protein>
<gene>
    <name evidence="1" type="ORF">CDAUBV1_LOCUS3328</name>
</gene>
<name>A0AAV2T1W5_CALDB</name>
<organism evidence="1 2">
    <name type="scientific">Calicophoron daubneyi</name>
    <name type="common">Rumen fluke</name>
    <name type="synonym">Paramphistomum daubneyi</name>
    <dbReference type="NCBI Taxonomy" id="300641"/>
    <lineage>
        <taxon>Eukaryota</taxon>
        <taxon>Metazoa</taxon>
        <taxon>Spiralia</taxon>
        <taxon>Lophotrochozoa</taxon>
        <taxon>Platyhelminthes</taxon>
        <taxon>Trematoda</taxon>
        <taxon>Digenea</taxon>
        <taxon>Plagiorchiida</taxon>
        <taxon>Pronocephalata</taxon>
        <taxon>Paramphistomoidea</taxon>
        <taxon>Paramphistomidae</taxon>
        <taxon>Calicophoron</taxon>
    </lineage>
</organism>
<dbReference type="AlphaFoldDB" id="A0AAV2T1W5"/>
<dbReference type="EMBL" id="CAXLJL010000079">
    <property type="protein sequence ID" value="CAL5131154.1"/>
    <property type="molecule type" value="Genomic_DNA"/>
</dbReference>
<accession>A0AAV2T1W5</accession>
<sequence length="121" mass="13400">MSLQPQVVLEEEVQSTEKLNAEELLNTSECEDQSWKRSKSDASFFLSGSTLKLEKTNEQSVNVSEHSKVYWDLPKAVEASAPGGVDPSLGRMRFSDMATIPSNYELCNVVTKSKEVILKSG</sequence>
<evidence type="ECO:0000313" key="2">
    <source>
        <dbReference type="Proteomes" id="UP001497525"/>
    </source>
</evidence>
<dbReference type="Proteomes" id="UP001497525">
    <property type="component" value="Unassembled WGS sequence"/>
</dbReference>
<comment type="caution">
    <text evidence="1">The sequence shown here is derived from an EMBL/GenBank/DDBJ whole genome shotgun (WGS) entry which is preliminary data.</text>
</comment>
<reference evidence="1" key="1">
    <citation type="submission" date="2024-06" db="EMBL/GenBank/DDBJ databases">
        <authorList>
            <person name="Liu X."/>
            <person name="Lenzi L."/>
            <person name="Haldenby T S."/>
            <person name="Uol C."/>
        </authorList>
    </citation>
    <scope>NUCLEOTIDE SEQUENCE</scope>
</reference>
<evidence type="ECO:0008006" key="3">
    <source>
        <dbReference type="Google" id="ProtNLM"/>
    </source>
</evidence>
<proteinExistence type="predicted"/>